<proteinExistence type="predicted"/>
<dbReference type="Proteomes" id="UP000037685">
    <property type="component" value="Unassembled WGS sequence"/>
</dbReference>
<dbReference type="RefSeq" id="WP_211256772.1">
    <property type="nucleotide sequence ID" value="NZ_LHCI01000106.1"/>
</dbReference>
<evidence type="ECO:0000313" key="2">
    <source>
        <dbReference type="Proteomes" id="UP000037685"/>
    </source>
</evidence>
<protein>
    <recommendedName>
        <fullName evidence="3">Tetratricopeptide repeat protein</fullName>
    </recommendedName>
</protein>
<dbReference type="SUPFAM" id="SSF48452">
    <property type="entry name" value="TPR-like"/>
    <property type="match status" value="1"/>
</dbReference>
<dbReference type="EMBL" id="LHCI01000106">
    <property type="protein sequence ID" value="KOX89287.1"/>
    <property type="molecule type" value="Genomic_DNA"/>
</dbReference>
<dbReference type="Gene3D" id="1.25.40.10">
    <property type="entry name" value="Tetratricopeptide repeat domain"/>
    <property type="match status" value="1"/>
</dbReference>
<evidence type="ECO:0000313" key="1">
    <source>
        <dbReference type="EMBL" id="KOX89287.1"/>
    </source>
</evidence>
<name>A0A0M9ACJ6_THEAQ</name>
<evidence type="ECO:0008006" key="3">
    <source>
        <dbReference type="Google" id="ProtNLM"/>
    </source>
</evidence>
<comment type="caution">
    <text evidence="1">The sequence shown here is derived from an EMBL/GenBank/DDBJ whole genome shotgun (WGS) entry which is preliminary data.</text>
</comment>
<accession>A0A0M9ACJ6</accession>
<sequence>MVRMLLLPSLGPFHILHPRYNAATVLAILERARPEVLYLASLSPEALETGRWREEDPLLFHVLPWAEERGVPVVALDREAHLKGEAEVFREALAQHSLGKPHLERMAAFDQALLELLKRPLTLEALTSGEFLEKIREIYEGFAQAFGEGPATGFRKRRMAQVAEALRGKEGAVLAEVLDYPFLAEAFPGALPKPHEPTEAERERALLDRAWQLREEDDWAGLLEGLFAIGSPEALYLAAQIYLAAGEWREALGLMEEVFRMDFGRPEYLPGYVLARFGQLLDLAGERERALRAYKGVLALSWAPEEARAMAQVGLRTPFRLGHLS</sequence>
<gene>
    <name evidence="1" type="ORF">BVI061214_00445</name>
</gene>
<organism evidence="1 2">
    <name type="scientific">Thermus aquaticus</name>
    <dbReference type="NCBI Taxonomy" id="271"/>
    <lineage>
        <taxon>Bacteria</taxon>
        <taxon>Thermotogati</taxon>
        <taxon>Deinococcota</taxon>
        <taxon>Deinococci</taxon>
        <taxon>Thermales</taxon>
        <taxon>Thermaceae</taxon>
        <taxon>Thermus</taxon>
    </lineage>
</organism>
<reference evidence="1 2" key="1">
    <citation type="submission" date="2015-07" db="EMBL/GenBank/DDBJ databases">
        <authorList>
            <person name="Noorani M."/>
        </authorList>
    </citation>
    <scope>NUCLEOTIDE SEQUENCE [LARGE SCALE GENOMIC DNA]</scope>
    <source>
        <strain evidence="2">ATCC 25104 / DSM 625 / JCM 10724 / NBRC 103206 / NCIMB 11243 / YT-1</strain>
    </source>
</reference>
<dbReference type="AlphaFoldDB" id="A0A0M9ACJ6"/>
<dbReference type="PATRIC" id="fig|271.14.peg.534"/>
<dbReference type="InterPro" id="IPR011990">
    <property type="entry name" value="TPR-like_helical_dom_sf"/>
</dbReference>